<dbReference type="OrthoDB" id="1017207at2"/>
<reference evidence="5 7" key="2">
    <citation type="submission" date="2019-03" db="EMBL/GenBank/DDBJ databases">
        <title>Genomic Encyclopedia of Archaeal and Bacterial Type Strains, Phase II (KMG-II): from individual species to whole genera.</title>
        <authorList>
            <person name="Goeker M."/>
        </authorList>
    </citation>
    <scope>NUCLEOTIDE SEQUENCE [LARGE SCALE GENOMIC DNA]</scope>
    <source>
        <strain evidence="5 7">DSM 15235</strain>
    </source>
</reference>
<proteinExistence type="predicted"/>
<dbReference type="InterPro" id="IPR019734">
    <property type="entry name" value="TPR_rpt"/>
</dbReference>
<evidence type="ECO:0000313" key="6">
    <source>
        <dbReference type="Proteomes" id="UP000269375"/>
    </source>
</evidence>
<keyword evidence="7" id="KW-1185">Reference proteome</keyword>
<dbReference type="SUPFAM" id="SSF48452">
    <property type="entry name" value="TPR-like"/>
    <property type="match status" value="2"/>
</dbReference>
<organism evidence="4 6">
    <name type="scientific">Chryseobacterium daecheongense</name>
    <dbReference type="NCBI Taxonomy" id="192389"/>
    <lineage>
        <taxon>Bacteria</taxon>
        <taxon>Pseudomonadati</taxon>
        <taxon>Bacteroidota</taxon>
        <taxon>Flavobacteriia</taxon>
        <taxon>Flavobacteriales</taxon>
        <taxon>Weeksellaceae</taxon>
        <taxon>Chryseobacterium group</taxon>
        <taxon>Chryseobacterium</taxon>
    </lineage>
</organism>
<dbReference type="Proteomes" id="UP000295709">
    <property type="component" value="Unassembled WGS sequence"/>
</dbReference>
<comment type="caution">
    <text evidence="4">The sequence shown here is derived from an EMBL/GenBank/DDBJ whole genome shotgun (WGS) entry which is preliminary data.</text>
</comment>
<dbReference type="SUPFAM" id="SSF46894">
    <property type="entry name" value="C-terminal effector domain of the bipartite response regulators"/>
    <property type="match status" value="1"/>
</dbReference>
<feature type="repeat" description="TPR" evidence="1">
    <location>
        <begin position="230"/>
        <end position="263"/>
    </location>
</feature>
<dbReference type="AlphaFoldDB" id="A0A3N0VXH9"/>
<dbReference type="SMART" id="SM00421">
    <property type="entry name" value="HTH_LUXR"/>
    <property type="match status" value="1"/>
</dbReference>
<evidence type="ECO:0000313" key="4">
    <source>
        <dbReference type="EMBL" id="ROH97519.1"/>
    </source>
</evidence>
<name>A0A3N0VXH9_9FLAO</name>
<keyword evidence="2" id="KW-0812">Transmembrane</keyword>
<keyword evidence="2" id="KW-0472">Membrane</keyword>
<gene>
    <name evidence="5" type="ORF">BCF50_2293</name>
    <name evidence="4" type="ORF">EGI05_09010</name>
</gene>
<protein>
    <submittedName>
        <fullName evidence="5">Regulatory LuxR family protein</fullName>
    </submittedName>
</protein>
<accession>A0A3N0VXH9</accession>
<dbReference type="EMBL" id="SOQW01000002">
    <property type="protein sequence ID" value="TDX93331.1"/>
    <property type="molecule type" value="Genomic_DNA"/>
</dbReference>
<feature type="domain" description="HTH luxR-type" evidence="3">
    <location>
        <begin position="417"/>
        <end position="474"/>
    </location>
</feature>
<evidence type="ECO:0000313" key="7">
    <source>
        <dbReference type="Proteomes" id="UP000295709"/>
    </source>
</evidence>
<dbReference type="Gene3D" id="1.25.40.10">
    <property type="entry name" value="Tetratricopeptide repeat domain"/>
    <property type="match status" value="1"/>
</dbReference>
<evidence type="ECO:0000256" key="1">
    <source>
        <dbReference type="PROSITE-ProRule" id="PRU00339"/>
    </source>
</evidence>
<evidence type="ECO:0000313" key="5">
    <source>
        <dbReference type="EMBL" id="TDX93331.1"/>
    </source>
</evidence>
<dbReference type="InterPro" id="IPR000792">
    <property type="entry name" value="Tscrpt_reg_LuxR_C"/>
</dbReference>
<dbReference type="RefSeq" id="WP_123262740.1">
    <property type="nucleotide sequence ID" value="NZ_RJTX01000002.1"/>
</dbReference>
<dbReference type="Gene3D" id="1.10.10.10">
    <property type="entry name" value="Winged helix-like DNA-binding domain superfamily/Winged helix DNA-binding domain"/>
    <property type="match status" value="1"/>
</dbReference>
<keyword evidence="1" id="KW-0802">TPR repeat</keyword>
<dbReference type="InterPro" id="IPR011990">
    <property type="entry name" value="TPR-like_helical_dom_sf"/>
</dbReference>
<keyword evidence="2" id="KW-1133">Transmembrane helix</keyword>
<dbReference type="Proteomes" id="UP000269375">
    <property type="component" value="Unassembled WGS sequence"/>
</dbReference>
<dbReference type="InterPro" id="IPR036388">
    <property type="entry name" value="WH-like_DNA-bd_sf"/>
</dbReference>
<evidence type="ECO:0000259" key="3">
    <source>
        <dbReference type="SMART" id="SM00421"/>
    </source>
</evidence>
<dbReference type="EMBL" id="RJTX01000002">
    <property type="protein sequence ID" value="ROH97519.1"/>
    <property type="molecule type" value="Genomic_DNA"/>
</dbReference>
<dbReference type="GO" id="GO:0003677">
    <property type="term" value="F:DNA binding"/>
    <property type="evidence" value="ECO:0007669"/>
    <property type="project" value="InterPro"/>
</dbReference>
<sequence length="477" mass="56320">MGLFDKLRKTYILVCLLLITIFNAQAYTIHEIDSLQTSYDTKLYYAGDYPAMLSLAKKTIKRSKELHYIKGETRGYISLANIFCILNRNKESFYFLGLAEKKLQESRISVLETRLNLIYGRNYYALGLYKQAIERFNRAGKIAYSIDKKKERDQRLYYVYDWKRTTFNKMNMLDSAQAMENKCLRMPEFNRSIYVALAEKNIKNKKLDSAEFYLKKATMLSKKGVLEGRAEILQVFGIFYNEKNENERALEYFFESLKVSEKLKLKRKSSETYKIISATYRKLNNIEKENEFLIKYSVLNDSLNQVEKNILSVPVEKFLNERTESENKSKRYLYYFIAGIILTVIISSIAIYRICKEIQERKDLLIDQKERETEILKKKLSTVYEEVIELAKKNDVSFLIRFNEAYPEFSKKLLSRYPDLTSNDIRFCALLRLDFSNKEIAQYGSMSIRTVESKKYRLRKKLGLTSDVDLNKWMSTL</sequence>
<dbReference type="PROSITE" id="PS50005">
    <property type="entry name" value="TPR"/>
    <property type="match status" value="1"/>
</dbReference>
<reference evidence="4" key="1">
    <citation type="submission" date="2018-11" db="EMBL/GenBank/DDBJ databases">
        <title>Proposal to divide the Flavobacteriaceae and reorganize its genera based on Amino Acid Identity values calculated from whole genome sequences.</title>
        <authorList>
            <person name="Nicholson A.C."/>
            <person name="Gulvik C.A."/>
            <person name="Whitney A.M."/>
            <person name="Humrighouse B.W."/>
            <person name="Bell M."/>
            <person name="Holmes B."/>
            <person name="Steigerwalt A."/>
            <person name="Villarma A."/>
            <person name="Sheth M."/>
            <person name="Batra D."/>
            <person name="Pryor J."/>
            <person name="Bernardet J.-F."/>
            <person name="Hugo C."/>
            <person name="Kampfer P."/>
            <person name="Newman J."/>
            <person name="Mcquiston J.R."/>
        </authorList>
    </citation>
    <scope>NUCLEOTIDE SEQUENCE</scope>
    <source>
        <strain evidence="4">DSM 15235</strain>
    </source>
</reference>
<feature type="transmembrane region" description="Helical" evidence="2">
    <location>
        <begin position="332"/>
        <end position="352"/>
    </location>
</feature>
<evidence type="ECO:0000256" key="2">
    <source>
        <dbReference type="SAM" id="Phobius"/>
    </source>
</evidence>
<dbReference type="InterPro" id="IPR016032">
    <property type="entry name" value="Sig_transdc_resp-reg_C-effctor"/>
</dbReference>
<dbReference type="GO" id="GO:0006355">
    <property type="term" value="P:regulation of DNA-templated transcription"/>
    <property type="evidence" value="ECO:0007669"/>
    <property type="project" value="InterPro"/>
</dbReference>